<reference evidence="2" key="2">
    <citation type="journal article" date="2015" name="Fish Shellfish Immunol.">
        <title>Early steps in the European eel (Anguilla anguilla)-Vibrio vulnificus interaction in the gills: Role of the RtxA13 toxin.</title>
        <authorList>
            <person name="Callol A."/>
            <person name="Pajuelo D."/>
            <person name="Ebbesson L."/>
            <person name="Teles M."/>
            <person name="MacKenzie S."/>
            <person name="Amaro C."/>
        </authorList>
    </citation>
    <scope>NUCLEOTIDE SEQUENCE</scope>
</reference>
<organism evidence="2">
    <name type="scientific">Anguilla anguilla</name>
    <name type="common">European freshwater eel</name>
    <name type="synonym">Muraena anguilla</name>
    <dbReference type="NCBI Taxonomy" id="7936"/>
    <lineage>
        <taxon>Eukaryota</taxon>
        <taxon>Metazoa</taxon>
        <taxon>Chordata</taxon>
        <taxon>Craniata</taxon>
        <taxon>Vertebrata</taxon>
        <taxon>Euteleostomi</taxon>
        <taxon>Actinopterygii</taxon>
        <taxon>Neopterygii</taxon>
        <taxon>Teleostei</taxon>
        <taxon>Anguilliformes</taxon>
        <taxon>Anguillidae</taxon>
        <taxon>Anguilla</taxon>
    </lineage>
</organism>
<evidence type="ECO:0000313" key="2">
    <source>
        <dbReference type="EMBL" id="JAH88861.1"/>
    </source>
</evidence>
<name>A0A0E9WEZ8_ANGAN</name>
<sequence length="42" mass="5199">MRHVLLLIMTMVIFYQRIHKQVVIAIVKREYQIKMTSGFYYH</sequence>
<feature type="chain" id="PRO_5002434286" evidence="1">
    <location>
        <begin position="21"/>
        <end position="42"/>
    </location>
</feature>
<dbReference type="AlphaFoldDB" id="A0A0E9WEZ8"/>
<reference evidence="2" key="1">
    <citation type="submission" date="2014-11" db="EMBL/GenBank/DDBJ databases">
        <authorList>
            <person name="Amaro Gonzalez C."/>
        </authorList>
    </citation>
    <scope>NUCLEOTIDE SEQUENCE</scope>
</reference>
<keyword evidence="1" id="KW-0732">Signal</keyword>
<evidence type="ECO:0000256" key="1">
    <source>
        <dbReference type="SAM" id="SignalP"/>
    </source>
</evidence>
<feature type="signal peptide" evidence="1">
    <location>
        <begin position="1"/>
        <end position="20"/>
    </location>
</feature>
<proteinExistence type="predicted"/>
<accession>A0A0E9WEZ8</accession>
<dbReference type="EMBL" id="GBXM01019716">
    <property type="protein sequence ID" value="JAH88861.1"/>
    <property type="molecule type" value="Transcribed_RNA"/>
</dbReference>
<protein>
    <submittedName>
        <fullName evidence="2">Uncharacterized protein</fullName>
    </submittedName>
</protein>